<evidence type="ECO:0000256" key="1">
    <source>
        <dbReference type="ARBA" id="ARBA00004191"/>
    </source>
</evidence>
<feature type="region of interest" description="Disordered" evidence="8">
    <location>
        <begin position="42"/>
        <end position="85"/>
    </location>
</feature>
<dbReference type="InterPro" id="IPR017853">
    <property type="entry name" value="GH"/>
</dbReference>
<dbReference type="SUPFAM" id="SSF51445">
    <property type="entry name" value="(Trans)glycosidases"/>
    <property type="match status" value="1"/>
</dbReference>
<dbReference type="STRING" id="177199.A0A420Y1N9"/>
<comment type="similarity">
    <text evidence="2 7">Belongs to the glycosyl hydrolase 17 family.</text>
</comment>
<dbReference type="PANTHER" id="PTHR16631:SF14">
    <property type="entry name" value="FAMILY 17 GLUCOSIDASE SCW10-RELATED"/>
    <property type="match status" value="1"/>
</dbReference>
<evidence type="ECO:0000256" key="8">
    <source>
        <dbReference type="SAM" id="MobiDB-lite"/>
    </source>
</evidence>
<evidence type="ECO:0000256" key="7">
    <source>
        <dbReference type="RuleBase" id="RU004335"/>
    </source>
</evidence>
<dbReference type="GO" id="GO:0042973">
    <property type="term" value="F:glucan endo-1,3-beta-D-glucosidase activity"/>
    <property type="evidence" value="ECO:0007669"/>
    <property type="project" value="TreeGrafter"/>
</dbReference>
<dbReference type="InterPro" id="IPR000490">
    <property type="entry name" value="Glyco_hydro_17"/>
</dbReference>
<comment type="caution">
    <text evidence="9">The sequence shown here is derived from an EMBL/GenBank/DDBJ whole genome shotgun (WGS) entry which is preliminary data.</text>
</comment>
<dbReference type="GO" id="GO:0005975">
    <property type="term" value="P:carbohydrate metabolic process"/>
    <property type="evidence" value="ECO:0007669"/>
    <property type="project" value="InterPro"/>
</dbReference>
<keyword evidence="3" id="KW-0134">Cell wall</keyword>
<evidence type="ECO:0000256" key="3">
    <source>
        <dbReference type="ARBA" id="ARBA00022512"/>
    </source>
</evidence>
<dbReference type="Pfam" id="PF00332">
    <property type="entry name" value="Glyco_hydro_17"/>
    <property type="match status" value="1"/>
</dbReference>
<dbReference type="GO" id="GO:0009277">
    <property type="term" value="C:fungal-type cell wall"/>
    <property type="evidence" value="ECO:0007669"/>
    <property type="project" value="TreeGrafter"/>
</dbReference>
<organism evidence="9 10">
    <name type="scientific">Coniochaeta pulveracea</name>
    <dbReference type="NCBI Taxonomy" id="177199"/>
    <lineage>
        <taxon>Eukaryota</taxon>
        <taxon>Fungi</taxon>
        <taxon>Dikarya</taxon>
        <taxon>Ascomycota</taxon>
        <taxon>Pezizomycotina</taxon>
        <taxon>Sordariomycetes</taxon>
        <taxon>Sordariomycetidae</taxon>
        <taxon>Coniochaetales</taxon>
        <taxon>Coniochaetaceae</taxon>
        <taxon>Coniochaeta</taxon>
    </lineage>
</organism>
<dbReference type="InterPro" id="IPR050732">
    <property type="entry name" value="Beta-glucan_modifiers"/>
</dbReference>
<evidence type="ECO:0000256" key="2">
    <source>
        <dbReference type="ARBA" id="ARBA00008773"/>
    </source>
</evidence>
<keyword evidence="10" id="KW-1185">Reference proteome</keyword>
<reference evidence="9 10" key="1">
    <citation type="submission" date="2018-08" db="EMBL/GenBank/DDBJ databases">
        <title>Draft genome of the lignicolous fungus Coniochaeta pulveracea.</title>
        <authorList>
            <person name="Borstlap C.J."/>
            <person name="De Witt R.N."/>
            <person name="Botha A."/>
            <person name="Volschenk H."/>
        </authorList>
    </citation>
    <scope>NUCLEOTIDE SEQUENCE [LARGE SCALE GENOMIC DNA]</scope>
    <source>
        <strain evidence="9 10">CAB683</strain>
    </source>
</reference>
<feature type="compositionally biased region" description="Low complexity" evidence="8">
    <location>
        <begin position="50"/>
        <end position="64"/>
    </location>
</feature>
<keyword evidence="4" id="KW-0964">Secreted</keyword>
<dbReference type="Proteomes" id="UP000275385">
    <property type="component" value="Unassembled WGS sequence"/>
</dbReference>
<keyword evidence="5" id="KW-0732">Signal</keyword>
<protein>
    <submittedName>
        <fullName evidence="9">Uncharacterized protein</fullName>
    </submittedName>
</protein>
<dbReference type="PANTHER" id="PTHR16631">
    <property type="entry name" value="GLUCAN 1,3-BETA-GLUCOSIDASE"/>
    <property type="match status" value="1"/>
</dbReference>
<proteinExistence type="inferred from homology"/>
<sequence>MNIFPFPTEVPAVIVFADNNGNPVQTITETVVLLPTSTAIDQSANKETSTTAAQQPATTNADPPRTTSVGPSASGGDLAAQPSGIQGGGLAGPAPGVSYSPYNSDGTCKAFSRVLSDLQTIASQYALVRIYGVDCNQVAMVASAARAAGVQLFLGIFNLDGLDDQIRTLVEAIHTYADWSVVESISVGNELVNNGQATVQQVTDAVSAARESLRGAGYTGPVVTVDTFNAVLNNPRLCDYSDFCAMNIHPFFDPNTPASAAGTFLATQVSIIRQRLANPNQRIVVTETGWPWQGSANGAAVPGKENQRTALAAIRTVFANNNPGNVIFFSAFNDLWKKAEPRTFYAEQFWGINQFQL</sequence>
<comment type="subcellular location">
    <subcellularLocation>
        <location evidence="1">Secreted</location>
        <location evidence="1">Cell wall</location>
    </subcellularLocation>
</comment>
<accession>A0A420Y1N9</accession>
<dbReference type="AlphaFoldDB" id="A0A420Y1N9"/>
<evidence type="ECO:0000313" key="10">
    <source>
        <dbReference type="Proteomes" id="UP000275385"/>
    </source>
</evidence>
<dbReference type="EMBL" id="QVQW01000069">
    <property type="protein sequence ID" value="RKU41689.1"/>
    <property type="molecule type" value="Genomic_DNA"/>
</dbReference>
<name>A0A420Y1N9_9PEZI</name>
<dbReference type="GO" id="GO:0009986">
    <property type="term" value="C:cell surface"/>
    <property type="evidence" value="ECO:0007669"/>
    <property type="project" value="TreeGrafter"/>
</dbReference>
<dbReference type="GO" id="GO:0005576">
    <property type="term" value="C:extracellular region"/>
    <property type="evidence" value="ECO:0007669"/>
    <property type="project" value="TreeGrafter"/>
</dbReference>
<dbReference type="Gene3D" id="3.20.20.80">
    <property type="entry name" value="Glycosidases"/>
    <property type="match status" value="2"/>
</dbReference>
<evidence type="ECO:0000313" key="9">
    <source>
        <dbReference type="EMBL" id="RKU41689.1"/>
    </source>
</evidence>
<evidence type="ECO:0000256" key="5">
    <source>
        <dbReference type="ARBA" id="ARBA00022729"/>
    </source>
</evidence>
<keyword evidence="6" id="KW-0378">Hydrolase</keyword>
<dbReference type="GO" id="GO:0071555">
    <property type="term" value="P:cell wall organization"/>
    <property type="evidence" value="ECO:0007669"/>
    <property type="project" value="TreeGrafter"/>
</dbReference>
<evidence type="ECO:0000256" key="4">
    <source>
        <dbReference type="ARBA" id="ARBA00022525"/>
    </source>
</evidence>
<evidence type="ECO:0000256" key="6">
    <source>
        <dbReference type="ARBA" id="ARBA00022801"/>
    </source>
</evidence>
<dbReference type="OrthoDB" id="941679at2759"/>
<gene>
    <name evidence="9" type="ORF">DL546_000858</name>
</gene>